<dbReference type="Pfam" id="PF05163">
    <property type="entry name" value="DinB"/>
    <property type="match status" value="1"/>
</dbReference>
<reference evidence="4 5" key="1">
    <citation type="journal article" date="2019" name="Int. J. Syst. Evol. Microbiol.">
        <title>Thermogemmatispora aurantia sp. nov. and Thermogemmatispora argillosa sp. nov., within the class Ktedonobacteria, and emended description of the genus Thermogemmatispora.</title>
        <authorList>
            <person name="Zheng Y."/>
            <person name="Wang C.M."/>
            <person name="Sakai Y."/>
            <person name="Abe K."/>
            <person name="Yokota A."/>
            <person name="Yabe S."/>
        </authorList>
    </citation>
    <scope>NUCLEOTIDE SEQUENCE [LARGE SCALE GENOMIC DNA]</scope>
    <source>
        <strain evidence="4 5">A1-2</strain>
    </source>
</reference>
<proteinExistence type="inferred from homology"/>
<evidence type="ECO:0000256" key="3">
    <source>
        <dbReference type="PIRSR" id="PIRSR607837-1"/>
    </source>
</evidence>
<dbReference type="Proteomes" id="UP000334820">
    <property type="component" value="Unassembled WGS sequence"/>
</dbReference>
<gene>
    <name evidence="4" type="ORF">KTAU_22980</name>
</gene>
<evidence type="ECO:0000256" key="2">
    <source>
        <dbReference type="ARBA" id="ARBA00022723"/>
    </source>
</evidence>
<accession>A0A5J4KAH5</accession>
<protein>
    <recommendedName>
        <fullName evidence="6">DinB-like domain-containing protein</fullName>
    </recommendedName>
</protein>
<feature type="binding site" evidence="3">
    <location>
        <position position="149"/>
    </location>
    <ligand>
        <name>a divalent metal cation</name>
        <dbReference type="ChEBI" id="CHEBI:60240"/>
    </ligand>
</feature>
<dbReference type="AlphaFoldDB" id="A0A5J4KAH5"/>
<sequence length="167" mass="19071">MTEAEQTRPRGRTLTEIYRGWGRYQQLLVEALTPLSEGQLELRIAPHLRNIRQLAAHIAAARAGWFGGVMEIKPELLLPYTSWNIEAPDGPVTVLIEGLETTWRIIDEQLGQWTLADLETTFSGVWRDRPYSYVCQEIIWHLIEHDLHHGGELFLILGSHGLPTPEL</sequence>
<dbReference type="InterPro" id="IPR007837">
    <property type="entry name" value="DinB"/>
</dbReference>
<dbReference type="SUPFAM" id="SSF109854">
    <property type="entry name" value="DinB/YfiT-like putative metalloenzymes"/>
    <property type="match status" value="1"/>
</dbReference>
<dbReference type="InterPro" id="IPR034660">
    <property type="entry name" value="DinB/YfiT-like"/>
</dbReference>
<comment type="caution">
    <text evidence="4">The sequence shown here is derived from an EMBL/GenBank/DDBJ whole genome shotgun (WGS) entry which is preliminary data.</text>
</comment>
<feature type="binding site" evidence="3">
    <location>
        <position position="145"/>
    </location>
    <ligand>
        <name>a divalent metal cation</name>
        <dbReference type="ChEBI" id="CHEBI:60240"/>
    </ligand>
</feature>
<name>A0A5J4KAH5_9CHLR</name>
<organism evidence="4 5">
    <name type="scientific">Thermogemmatispora aurantia</name>
    <dbReference type="NCBI Taxonomy" id="2045279"/>
    <lineage>
        <taxon>Bacteria</taxon>
        <taxon>Bacillati</taxon>
        <taxon>Chloroflexota</taxon>
        <taxon>Ktedonobacteria</taxon>
        <taxon>Thermogemmatisporales</taxon>
        <taxon>Thermogemmatisporaceae</taxon>
        <taxon>Thermogemmatispora</taxon>
    </lineage>
</organism>
<dbReference type="GO" id="GO:0046872">
    <property type="term" value="F:metal ion binding"/>
    <property type="evidence" value="ECO:0007669"/>
    <property type="project" value="UniProtKB-KW"/>
</dbReference>
<keyword evidence="5" id="KW-1185">Reference proteome</keyword>
<keyword evidence="2 3" id="KW-0479">Metal-binding</keyword>
<dbReference type="Gene3D" id="1.20.120.450">
    <property type="entry name" value="dinb family like domain"/>
    <property type="match status" value="1"/>
</dbReference>
<evidence type="ECO:0008006" key="6">
    <source>
        <dbReference type="Google" id="ProtNLM"/>
    </source>
</evidence>
<evidence type="ECO:0000313" key="4">
    <source>
        <dbReference type="EMBL" id="GER83661.1"/>
    </source>
</evidence>
<comment type="similarity">
    <text evidence="1">Belongs to the DinB family.</text>
</comment>
<evidence type="ECO:0000313" key="5">
    <source>
        <dbReference type="Proteomes" id="UP000334820"/>
    </source>
</evidence>
<dbReference type="EMBL" id="BKZV01000003">
    <property type="protein sequence ID" value="GER83661.1"/>
    <property type="molecule type" value="Genomic_DNA"/>
</dbReference>
<feature type="binding site" evidence="3">
    <location>
        <position position="57"/>
    </location>
    <ligand>
        <name>a divalent metal cation</name>
        <dbReference type="ChEBI" id="CHEBI:60240"/>
    </ligand>
</feature>
<dbReference type="RefSeq" id="WP_151728407.1">
    <property type="nucleotide sequence ID" value="NZ_BKZV01000003.1"/>
</dbReference>
<evidence type="ECO:0000256" key="1">
    <source>
        <dbReference type="ARBA" id="ARBA00008635"/>
    </source>
</evidence>